<dbReference type="HOGENOM" id="CLU_1592184_0_0_0"/>
<dbReference type="AlphaFoldDB" id="W0RIW6"/>
<dbReference type="SMART" id="SM00769">
    <property type="entry name" value="WHy"/>
    <property type="match status" value="1"/>
</dbReference>
<proteinExistence type="predicted"/>
<dbReference type="InterPro" id="IPR013990">
    <property type="entry name" value="WHy-dom"/>
</dbReference>
<dbReference type="Pfam" id="PF03168">
    <property type="entry name" value="LEA_2"/>
    <property type="match status" value="1"/>
</dbReference>
<dbReference type="eggNOG" id="COG5608">
    <property type="taxonomic scope" value="Bacteria"/>
</dbReference>
<dbReference type="SUPFAM" id="SSF117070">
    <property type="entry name" value="LEA14-like"/>
    <property type="match status" value="1"/>
</dbReference>
<protein>
    <submittedName>
        <fullName evidence="2">Late embryogenesis abundant protein 2</fullName>
    </submittedName>
</protein>
<dbReference type="GO" id="GO:0009269">
    <property type="term" value="P:response to desiccation"/>
    <property type="evidence" value="ECO:0007669"/>
    <property type="project" value="InterPro"/>
</dbReference>
<organism evidence="2 3">
    <name type="scientific">Gemmatirosa kalamazoonensis</name>
    <dbReference type="NCBI Taxonomy" id="861299"/>
    <lineage>
        <taxon>Bacteria</taxon>
        <taxon>Pseudomonadati</taxon>
        <taxon>Gemmatimonadota</taxon>
        <taxon>Gemmatimonadia</taxon>
        <taxon>Gemmatimonadales</taxon>
        <taxon>Gemmatimonadaceae</taxon>
        <taxon>Gemmatirosa</taxon>
    </lineage>
</organism>
<dbReference type="Gene3D" id="2.60.40.1820">
    <property type="match status" value="1"/>
</dbReference>
<gene>
    <name evidence="2" type="ORF">J421_3507</name>
</gene>
<reference evidence="2 3" key="1">
    <citation type="journal article" date="2014" name="Genome Announc.">
        <title>Genome Sequence and Methylome of Soil Bacterium Gemmatirosa kalamazoonensis KBS708T, a Member of the Rarely Cultivated Gemmatimonadetes Phylum.</title>
        <authorList>
            <person name="Debruyn J.M."/>
            <person name="Radosevich M."/>
            <person name="Wommack K.E."/>
            <person name="Polson S.W."/>
            <person name="Hauser L.J."/>
            <person name="Fawaz M.N."/>
            <person name="Korlach J."/>
            <person name="Tsai Y.C."/>
        </authorList>
    </citation>
    <scope>NUCLEOTIDE SEQUENCE [LARGE SCALE GENOMIC DNA]</scope>
    <source>
        <strain evidence="2 3">KBS708</strain>
    </source>
</reference>
<dbReference type="STRING" id="861299.J421_3507"/>
<dbReference type="PROSITE" id="PS51257">
    <property type="entry name" value="PROKAR_LIPOPROTEIN"/>
    <property type="match status" value="1"/>
</dbReference>
<dbReference type="InParanoid" id="W0RIW6"/>
<sequence length="161" mass="16874">MIRRFVGVLGVGLAVATAGTVGCAALGMGGFKDPIVTFRDVRINGLGVAGGSADVVLSVYNPNGFKLEGVRLTYNLMVDSTPVGNGALDDRFTVQKGESTEVRLPVSFTYAGLGAAGRQLMQSGSVRYRVLGDVTVATPLGNFTRPYDRTGSFSSFGRTSR</sequence>
<name>W0RIW6_9BACT</name>
<keyword evidence="3" id="KW-1185">Reference proteome</keyword>
<dbReference type="InterPro" id="IPR004864">
    <property type="entry name" value="LEA_2"/>
</dbReference>
<accession>W0RIW6</accession>
<dbReference type="EMBL" id="CP007128">
    <property type="protein sequence ID" value="AHG91044.1"/>
    <property type="molecule type" value="Genomic_DNA"/>
</dbReference>
<dbReference type="OrthoDB" id="9795493at2"/>
<evidence type="ECO:0000313" key="3">
    <source>
        <dbReference type="Proteomes" id="UP000019151"/>
    </source>
</evidence>
<dbReference type="Proteomes" id="UP000019151">
    <property type="component" value="Chromosome"/>
</dbReference>
<feature type="domain" description="Water stress and hypersensitive response" evidence="1">
    <location>
        <begin position="36"/>
        <end position="153"/>
    </location>
</feature>
<evidence type="ECO:0000259" key="1">
    <source>
        <dbReference type="SMART" id="SM00769"/>
    </source>
</evidence>
<dbReference type="RefSeq" id="WP_104022759.1">
    <property type="nucleotide sequence ID" value="NZ_CP007128.1"/>
</dbReference>
<dbReference type="KEGG" id="gba:J421_3507"/>
<evidence type="ECO:0000313" key="2">
    <source>
        <dbReference type="EMBL" id="AHG91044.1"/>
    </source>
</evidence>